<name>A0A084WMJ5_ANOSI</name>
<dbReference type="Proteomes" id="UP000030765">
    <property type="component" value="Unassembled WGS sequence"/>
</dbReference>
<reference evidence="2" key="2">
    <citation type="submission" date="2020-05" db="UniProtKB">
        <authorList>
            <consortium name="EnsemblMetazoa"/>
        </authorList>
    </citation>
    <scope>IDENTIFICATION</scope>
</reference>
<sequence length="75" mass="8236">MFPPDSTQPGSKVPTVLQLSAGSKLVVVNRAARCQNFLRRLTQSLSQTVLSCFRERMAYGGPSAAEPQTAIRRRT</sequence>
<organism evidence="1">
    <name type="scientific">Anopheles sinensis</name>
    <name type="common">Mosquito</name>
    <dbReference type="NCBI Taxonomy" id="74873"/>
    <lineage>
        <taxon>Eukaryota</taxon>
        <taxon>Metazoa</taxon>
        <taxon>Ecdysozoa</taxon>
        <taxon>Arthropoda</taxon>
        <taxon>Hexapoda</taxon>
        <taxon>Insecta</taxon>
        <taxon>Pterygota</taxon>
        <taxon>Neoptera</taxon>
        <taxon>Endopterygota</taxon>
        <taxon>Diptera</taxon>
        <taxon>Nematocera</taxon>
        <taxon>Culicoidea</taxon>
        <taxon>Culicidae</taxon>
        <taxon>Anophelinae</taxon>
        <taxon>Anopheles</taxon>
    </lineage>
</organism>
<gene>
    <name evidence="1" type="ORF">ZHAS_00019919</name>
</gene>
<keyword evidence="3" id="KW-1185">Reference proteome</keyword>
<dbReference type="AlphaFoldDB" id="A0A084WMJ5"/>
<protein>
    <submittedName>
        <fullName evidence="1 2">Alphaherpesvirus glycoprotein E domain-containing protein</fullName>
    </submittedName>
</protein>
<dbReference type="EMBL" id="ATLV01024469">
    <property type="status" value="NOT_ANNOTATED_CDS"/>
    <property type="molecule type" value="Genomic_DNA"/>
</dbReference>
<evidence type="ECO:0000313" key="1">
    <source>
        <dbReference type="EMBL" id="KFB51439.1"/>
    </source>
</evidence>
<proteinExistence type="predicted"/>
<evidence type="ECO:0000313" key="3">
    <source>
        <dbReference type="Proteomes" id="UP000030765"/>
    </source>
</evidence>
<accession>A0A084WMJ5</accession>
<dbReference type="EMBL" id="KE525352">
    <property type="protein sequence ID" value="KFB51439.1"/>
    <property type="molecule type" value="Genomic_DNA"/>
</dbReference>
<dbReference type="EnsemblMetazoa" id="ASIC019919-RA">
    <property type="protein sequence ID" value="ASIC019919-PA"/>
    <property type="gene ID" value="ASIC019919"/>
</dbReference>
<evidence type="ECO:0000313" key="2">
    <source>
        <dbReference type="EnsemblMetazoa" id="ASIC019919-PA"/>
    </source>
</evidence>
<dbReference type="VEuPathDB" id="VectorBase:ASIC019919"/>
<reference evidence="1 3" key="1">
    <citation type="journal article" date="2014" name="BMC Genomics">
        <title>Genome sequence of Anopheles sinensis provides insight into genetics basis of mosquito competence for malaria parasites.</title>
        <authorList>
            <person name="Zhou D."/>
            <person name="Zhang D."/>
            <person name="Ding G."/>
            <person name="Shi L."/>
            <person name="Hou Q."/>
            <person name="Ye Y."/>
            <person name="Xu Y."/>
            <person name="Zhou H."/>
            <person name="Xiong C."/>
            <person name="Li S."/>
            <person name="Yu J."/>
            <person name="Hong S."/>
            <person name="Yu X."/>
            <person name="Zou P."/>
            <person name="Chen C."/>
            <person name="Chang X."/>
            <person name="Wang W."/>
            <person name="Lv Y."/>
            <person name="Sun Y."/>
            <person name="Ma L."/>
            <person name="Shen B."/>
            <person name="Zhu C."/>
        </authorList>
    </citation>
    <scope>NUCLEOTIDE SEQUENCE [LARGE SCALE GENOMIC DNA]</scope>
</reference>